<dbReference type="PROSITE" id="PS50194">
    <property type="entry name" value="FILAMIN_REPEAT"/>
    <property type="match status" value="1"/>
</dbReference>
<evidence type="ECO:0000256" key="2">
    <source>
        <dbReference type="ARBA" id="ARBA00022737"/>
    </source>
</evidence>
<dbReference type="InterPro" id="IPR014756">
    <property type="entry name" value="Ig_E-set"/>
</dbReference>
<reference evidence="5" key="1">
    <citation type="submission" date="2021-05" db="EMBL/GenBank/DDBJ databases">
        <title>The genome of the haptophyte Pavlova lutheri (Diacronema luteri, Pavlovales) - a model for lipid biosynthesis in eukaryotic algae.</title>
        <authorList>
            <person name="Hulatt C.J."/>
            <person name="Posewitz M.C."/>
        </authorList>
    </citation>
    <scope>NUCLEOTIDE SEQUENCE</scope>
    <source>
        <strain evidence="5">NIVA-4/92</strain>
    </source>
</reference>
<evidence type="ECO:0008006" key="7">
    <source>
        <dbReference type="Google" id="ProtNLM"/>
    </source>
</evidence>
<dbReference type="Pfam" id="PF00630">
    <property type="entry name" value="Filamin"/>
    <property type="match status" value="1"/>
</dbReference>
<keyword evidence="1" id="KW-0880">Kelch repeat</keyword>
<gene>
    <name evidence="5" type="ORF">KFE25_004093</name>
</gene>
<keyword evidence="2" id="KW-0677">Repeat</keyword>
<feature type="region of interest" description="Disordered" evidence="4">
    <location>
        <begin position="201"/>
        <end position="230"/>
    </location>
</feature>
<keyword evidence="6" id="KW-1185">Reference proteome</keyword>
<feature type="compositionally biased region" description="Low complexity" evidence="4">
    <location>
        <begin position="204"/>
        <end position="215"/>
    </location>
</feature>
<dbReference type="InterPro" id="IPR015915">
    <property type="entry name" value="Kelch-typ_b-propeller"/>
</dbReference>
<dbReference type="Gene3D" id="2.120.10.80">
    <property type="entry name" value="Kelch-type beta propeller"/>
    <property type="match status" value="2"/>
</dbReference>
<dbReference type="PANTHER" id="PTHR46093:SF18">
    <property type="entry name" value="FIBRONECTIN TYPE-III DOMAIN-CONTAINING PROTEIN"/>
    <property type="match status" value="1"/>
</dbReference>
<feature type="region of interest" description="Disordered" evidence="4">
    <location>
        <begin position="735"/>
        <end position="803"/>
    </location>
</feature>
<feature type="region of interest" description="Disordered" evidence="4">
    <location>
        <begin position="580"/>
        <end position="605"/>
    </location>
</feature>
<dbReference type="SUPFAM" id="SSF117281">
    <property type="entry name" value="Kelch motif"/>
    <property type="match status" value="2"/>
</dbReference>
<accession>A0A8J6CBL5</accession>
<evidence type="ECO:0000313" key="5">
    <source>
        <dbReference type="EMBL" id="KAG8463820.1"/>
    </source>
</evidence>
<name>A0A8J6CBL5_DIALT</name>
<evidence type="ECO:0000313" key="6">
    <source>
        <dbReference type="Proteomes" id="UP000751190"/>
    </source>
</evidence>
<dbReference type="AlphaFoldDB" id="A0A8J6CBL5"/>
<dbReference type="Gene3D" id="2.60.40.10">
    <property type="entry name" value="Immunoglobulins"/>
    <property type="match status" value="2"/>
</dbReference>
<dbReference type="SUPFAM" id="SSF81296">
    <property type="entry name" value="E set domains"/>
    <property type="match status" value="1"/>
</dbReference>
<comment type="caution">
    <text evidence="5">The sequence shown here is derived from an EMBL/GenBank/DDBJ whole genome shotgun (WGS) entry which is preliminary data.</text>
</comment>
<feature type="repeat" description="Filamin" evidence="3">
    <location>
        <begin position="851"/>
        <end position="957"/>
    </location>
</feature>
<dbReference type="OrthoDB" id="10251809at2759"/>
<dbReference type="InterPro" id="IPR013783">
    <property type="entry name" value="Ig-like_fold"/>
</dbReference>
<dbReference type="CDD" id="cd00603">
    <property type="entry name" value="IPT_PCSR"/>
    <property type="match status" value="1"/>
</dbReference>
<dbReference type="InterPro" id="IPR017868">
    <property type="entry name" value="Filamin/ABP280_repeat-like"/>
</dbReference>
<dbReference type="EMBL" id="JAGTXO010000015">
    <property type="protein sequence ID" value="KAG8463820.1"/>
    <property type="molecule type" value="Genomic_DNA"/>
</dbReference>
<dbReference type="InterPro" id="IPR001298">
    <property type="entry name" value="Filamin/ABP280_rpt"/>
</dbReference>
<dbReference type="PANTHER" id="PTHR46093">
    <property type="entry name" value="ACYL-COA-BINDING DOMAIN-CONTAINING PROTEIN 5"/>
    <property type="match status" value="1"/>
</dbReference>
<evidence type="ECO:0000256" key="3">
    <source>
        <dbReference type="PROSITE-ProRule" id="PRU00087"/>
    </source>
</evidence>
<feature type="region of interest" description="Disordered" evidence="4">
    <location>
        <begin position="501"/>
        <end position="538"/>
    </location>
</feature>
<evidence type="ECO:0000256" key="1">
    <source>
        <dbReference type="ARBA" id="ARBA00022441"/>
    </source>
</evidence>
<feature type="compositionally biased region" description="Gly residues" evidence="4">
    <location>
        <begin position="591"/>
        <end position="601"/>
    </location>
</feature>
<sequence length="1241" mass="126727">MERAMDGVSPRLAMPIEMTGSSARRARAEAHGLHVTQLAPDPEQPSPRYQHTATVLGSGSNRFVVVFGGRERAGALSPNAIHLYDVSRAAWHKPSPAGFAPSARFGHVAAAVGFNRMMVAGGVGEEGLLRDAALLTLARNDVWEPDEGVWRAGSAQLHWTRLFTPKGVQPPPGRAYAAAAACDGKVWVHGGSLVPTVTCQRVAPSSPRSPRSPRSPFMPAPPSPRGGAGRVRVASHRVRSLLDFSRYPQGWAAEGLTDALLVAELADSLVVWRELPASALSGAVPCARAHHTMAALPHGRLLLLGGHGSGEVDARALERVQSDDRTRHSLKGIPTLGPDRLSSNACGRHLADTRVLDTRTLTWASLVCAGLRPAPRHSAALAVQEGARSIYLLGGQVAAPNAAAAGGVSNGTAVPFPTHRGSLDVAQLPAVCHRGSCDVAQLPAVTSVTSPPRTRPADSAAAGAAGAARGARSVGPREAVAGAELHVLGTELGAWWSPAQAAAGRRRGNDARGERSGGTQRAARRSAGVAAGGGGGVGGGDGGGEEAAARFTAGSAACIGSGKLLLFGGSLAPIPLPPHDGGADAHRSAAGNGGGTGGSAGAHGAHGRALRLGDGVVSGDASLLELSTRRVLRVSPRAGLIVGGTTVSIEGERFDEGGAPLLVRFAAILHAGTDAERCVELCVPAVVRAAGLASAVAPSFVAHLPEGLVTVEVATLPAALLGTGGLESVRVRAEREAPGRTGDGGARARAASAPRRARIRAAGVDAAEGGAPLDGRAGDGARGASPRARAPSPPASPRARRAQRERAARLALLALVERRRGGADPLDLAELPSTVRSLLEWTADGVEFCYVGATDPMRCAYSGEGLTRAVAGERARIDVVAHDLLGRRRLHGGDAFSLVSAPVDRGALHAPDGGMTAADRADGSYELGYTPTRAGDLELVVQLNGLPCRTVRARVSAGAADAGACRIDGLAQVAQHSAGEPIRFELLAFDRFRNPTSASAADFDVSLAPLGGARQRVRRVSASSASSVETADAADEADMGGAVDVRVSDTCHVTLVVERAGRYRLDCRLRGLPIGDARAGPRVLDVVAARAVGERSVVQGPGTRGGLSGPPLSFEVHTYDAFGNPRMRGGDDVRAALRWRDGGDGAGRPPPPTVSIVEQSVGGYRCTYETTLAQSAKHGAAKGRELREVVPLHGELLLDVSVNGWALPTCAVLLRGAPDGAAGAAGDAAGAAGDVAGGGVA</sequence>
<dbReference type="SMART" id="SM00557">
    <property type="entry name" value="IG_FLMN"/>
    <property type="match status" value="1"/>
</dbReference>
<protein>
    <recommendedName>
        <fullName evidence="7">IPT/TIG domain-containing protein</fullName>
    </recommendedName>
</protein>
<proteinExistence type="predicted"/>
<dbReference type="Proteomes" id="UP000751190">
    <property type="component" value="Unassembled WGS sequence"/>
</dbReference>
<organism evidence="5 6">
    <name type="scientific">Diacronema lutheri</name>
    <name type="common">Unicellular marine alga</name>
    <name type="synonym">Monochrysis lutheri</name>
    <dbReference type="NCBI Taxonomy" id="2081491"/>
    <lineage>
        <taxon>Eukaryota</taxon>
        <taxon>Haptista</taxon>
        <taxon>Haptophyta</taxon>
        <taxon>Pavlovophyceae</taxon>
        <taxon>Pavlovales</taxon>
        <taxon>Pavlovaceae</taxon>
        <taxon>Diacronema</taxon>
    </lineage>
</organism>
<dbReference type="Pfam" id="PF24681">
    <property type="entry name" value="Kelch_KLHDC2_KLHL20_DRC7"/>
    <property type="match status" value="1"/>
</dbReference>
<evidence type="ECO:0000256" key="4">
    <source>
        <dbReference type="SAM" id="MobiDB-lite"/>
    </source>
</evidence>